<organism evidence="2 3">
    <name type="scientific">Streptomyces aquilus</name>
    <dbReference type="NCBI Taxonomy" id="2548456"/>
    <lineage>
        <taxon>Bacteria</taxon>
        <taxon>Bacillati</taxon>
        <taxon>Actinomycetota</taxon>
        <taxon>Actinomycetes</taxon>
        <taxon>Kitasatosporales</taxon>
        <taxon>Streptomycetaceae</taxon>
        <taxon>Streptomyces</taxon>
    </lineage>
</organism>
<gene>
    <name evidence="2" type="ORF">EJC51_37735</name>
</gene>
<dbReference type="EMBL" id="CP034463">
    <property type="protein sequence ID" value="AZP21315.1"/>
    <property type="molecule type" value="Genomic_DNA"/>
</dbReference>
<feature type="chain" id="PRO_5039721723" evidence="1">
    <location>
        <begin position="18"/>
        <end position="190"/>
    </location>
</feature>
<accession>A0A3S9IAE4</accession>
<reference evidence="2 3" key="1">
    <citation type="submission" date="2018-12" db="EMBL/GenBank/DDBJ databases">
        <authorList>
            <person name="Li K."/>
        </authorList>
    </citation>
    <scope>NUCLEOTIDE SEQUENCE [LARGE SCALE GENOMIC DNA]</scope>
    <source>
        <strain evidence="3">CR22</strain>
    </source>
</reference>
<sequence>MRALVSRGLLVPPLVCAALVFGQAGTAAAVGDVGRAVPGPSIAEAAVRADAGMDTFLDSLLAESTLPDGTRLDPASAGTRLDPAVTDGARLDPAAATSYAAEIRAWGATVQERLRGLDTPAERTVARAAGPVDDLVAQVQAAVSSLLSSLTSLDLGGVLSAVTGLLSPVLGLITGLLGSAVPKLPDVPVS</sequence>
<feature type="signal peptide" evidence="1">
    <location>
        <begin position="1"/>
        <end position="17"/>
    </location>
</feature>
<keyword evidence="1" id="KW-0732">Signal</keyword>
<dbReference type="Proteomes" id="UP000280197">
    <property type="component" value="Chromosome"/>
</dbReference>
<evidence type="ECO:0000313" key="2">
    <source>
        <dbReference type="EMBL" id="AZP21315.1"/>
    </source>
</evidence>
<proteinExistence type="predicted"/>
<dbReference type="AlphaFoldDB" id="A0A3S9IAE4"/>
<dbReference type="KEGG" id="saqu:EJC51_37735"/>
<name>A0A3S9IAE4_9ACTN</name>
<evidence type="ECO:0000256" key="1">
    <source>
        <dbReference type="SAM" id="SignalP"/>
    </source>
</evidence>
<evidence type="ECO:0000313" key="3">
    <source>
        <dbReference type="Proteomes" id="UP000280197"/>
    </source>
</evidence>
<dbReference type="RefSeq" id="WP_126275160.1">
    <property type="nucleotide sequence ID" value="NZ_CP034463.1"/>
</dbReference>
<keyword evidence="3" id="KW-1185">Reference proteome</keyword>
<protein>
    <submittedName>
        <fullName evidence="2">Uncharacterized protein</fullName>
    </submittedName>
</protein>